<keyword evidence="3" id="KW-0067">ATP-binding</keyword>
<evidence type="ECO:0000313" key="8">
    <source>
        <dbReference type="Proteomes" id="UP000297245"/>
    </source>
</evidence>
<evidence type="ECO:0000256" key="4">
    <source>
        <dbReference type="SAM" id="MobiDB-lite"/>
    </source>
</evidence>
<accession>A0A4S8KL98</accession>
<dbReference type="GO" id="GO:0005524">
    <property type="term" value="F:ATP binding"/>
    <property type="evidence" value="ECO:0007669"/>
    <property type="project" value="UniProtKB-KW"/>
</dbReference>
<protein>
    <recommendedName>
        <fullName evidence="6">Epidermal growth factor receptor-like transmembrane-juxtamembrane segment domain-containing protein</fullName>
    </recommendedName>
</protein>
<keyword evidence="5" id="KW-0472">Membrane</keyword>
<dbReference type="InterPro" id="IPR049328">
    <property type="entry name" value="TM_ErbB1"/>
</dbReference>
<name>A0A4S8KL98_DENBC</name>
<evidence type="ECO:0000256" key="3">
    <source>
        <dbReference type="ARBA" id="ARBA00022840"/>
    </source>
</evidence>
<keyword evidence="5" id="KW-1133">Transmembrane helix</keyword>
<sequence>MELYGFTPPAGFRQTFHAASDDTGNSTEEKYPEPGTEEPFYNFTSNGRWITFDGPFLLFDYAVTSVTELENLLGQTVIVDDSNTEIQWGGNWEEKKNYTVNMSIDFSGGMPGVVPGTTSGWSVEVHARPHGNGTHASDKVGDYFIFQFQGSSILVGGIAPMNRTDPSQTSIPVGDFHLKLNFTLDGHSQVVVFTEDALSQKAGTPHFPYFRNDSLVEGNHTLIMTVDDATGNTSVIIDYLTYKPSFPTLKDKPTFPPIVFNDNSTSSPDPPPGSNTGTIAGSVVGGVAFLGLLVLGIWLLYKRKRQVRQFDKRESMNISAMSDLVVEPFLFQNPTNPLPRKDTPSIPQVQSSTSAASWAPSPPQQAELRRQREELEETIQNLESQSGDTRTSDQNLVMQDQMREMLARMDVLTREMGRYVVPPEYDSV</sequence>
<keyword evidence="1" id="KW-0597">Phosphoprotein</keyword>
<feature type="region of interest" description="Disordered" evidence="4">
    <location>
        <begin position="15"/>
        <end position="34"/>
    </location>
</feature>
<gene>
    <name evidence="7" type="ORF">K435DRAFT_879433</name>
</gene>
<evidence type="ECO:0000256" key="5">
    <source>
        <dbReference type="SAM" id="Phobius"/>
    </source>
</evidence>
<feature type="region of interest" description="Disordered" evidence="4">
    <location>
        <begin position="335"/>
        <end position="374"/>
    </location>
</feature>
<reference evidence="7 8" key="1">
    <citation type="journal article" date="2019" name="Nat. Ecol. Evol.">
        <title>Megaphylogeny resolves global patterns of mushroom evolution.</title>
        <authorList>
            <person name="Varga T."/>
            <person name="Krizsan K."/>
            <person name="Foldi C."/>
            <person name="Dima B."/>
            <person name="Sanchez-Garcia M."/>
            <person name="Sanchez-Ramirez S."/>
            <person name="Szollosi G.J."/>
            <person name="Szarkandi J.G."/>
            <person name="Papp V."/>
            <person name="Albert L."/>
            <person name="Andreopoulos W."/>
            <person name="Angelini C."/>
            <person name="Antonin V."/>
            <person name="Barry K.W."/>
            <person name="Bougher N.L."/>
            <person name="Buchanan P."/>
            <person name="Buyck B."/>
            <person name="Bense V."/>
            <person name="Catcheside P."/>
            <person name="Chovatia M."/>
            <person name="Cooper J."/>
            <person name="Damon W."/>
            <person name="Desjardin D."/>
            <person name="Finy P."/>
            <person name="Geml J."/>
            <person name="Haridas S."/>
            <person name="Hughes K."/>
            <person name="Justo A."/>
            <person name="Karasinski D."/>
            <person name="Kautmanova I."/>
            <person name="Kiss B."/>
            <person name="Kocsube S."/>
            <person name="Kotiranta H."/>
            <person name="LaButti K.M."/>
            <person name="Lechner B.E."/>
            <person name="Liimatainen K."/>
            <person name="Lipzen A."/>
            <person name="Lukacs Z."/>
            <person name="Mihaltcheva S."/>
            <person name="Morgado L.N."/>
            <person name="Niskanen T."/>
            <person name="Noordeloos M.E."/>
            <person name="Ohm R.A."/>
            <person name="Ortiz-Santana B."/>
            <person name="Ovrebo C."/>
            <person name="Racz N."/>
            <person name="Riley R."/>
            <person name="Savchenko A."/>
            <person name="Shiryaev A."/>
            <person name="Soop K."/>
            <person name="Spirin V."/>
            <person name="Szebenyi C."/>
            <person name="Tomsovsky M."/>
            <person name="Tulloss R.E."/>
            <person name="Uehling J."/>
            <person name="Grigoriev I.V."/>
            <person name="Vagvolgyi C."/>
            <person name="Papp T."/>
            <person name="Martin F.M."/>
            <person name="Miettinen O."/>
            <person name="Hibbett D.S."/>
            <person name="Nagy L.G."/>
        </authorList>
    </citation>
    <scope>NUCLEOTIDE SEQUENCE [LARGE SCALE GENOMIC DNA]</scope>
    <source>
        <strain evidence="7 8">CBS 962.96</strain>
    </source>
</reference>
<dbReference type="Gene3D" id="2.60.120.260">
    <property type="entry name" value="Galactose-binding domain-like"/>
    <property type="match status" value="1"/>
</dbReference>
<organism evidence="7 8">
    <name type="scientific">Dendrothele bispora (strain CBS 962.96)</name>
    <dbReference type="NCBI Taxonomy" id="1314807"/>
    <lineage>
        <taxon>Eukaryota</taxon>
        <taxon>Fungi</taxon>
        <taxon>Dikarya</taxon>
        <taxon>Basidiomycota</taxon>
        <taxon>Agaricomycotina</taxon>
        <taxon>Agaricomycetes</taxon>
        <taxon>Agaricomycetidae</taxon>
        <taxon>Agaricales</taxon>
        <taxon>Agaricales incertae sedis</taxon>
        <taxon>Dendrothele</taxon>
    </lineage>
</organism>
<evidence type="ECO:0000256" key="2">
    <source>
        <dbReference type="ARBA" id="ARBA00022741"/>
    </source>
</evidence>
<dbReference type="OrthoDB" id="2756615at2759"/>
<evidence type="ECO:0000256" key="1">
    <source>
        <dbReference type="ARBA" id="ARBA00022553"/>
    </source>
</evidence>
<feature type="region of interest" description="Disordered" evidence="4">
    <location>
        <begin position="257"/>
        <end position="277"/>
    </location>
</feature>
<keyword evidence="8" id="KW-1185">Reference proteome</keyword>
<proteinExistence type="predicted"/>
<feature type="transmembrane region" description="Helical" evidence="5">
    <location>
        <begin position="279"/>
        <end position="301"/>
    </location>
</feature>
<feature type="compositionally biased region" description="Low complexity" evidence="4">
    <location>
        <begin position="350"/>
        <end position="359"/>
    </location>
</feature>
<dbReference type="Pfam" id="PF21314">
    <property type="entry name" value="TM_ErbB1"/>
    <property type="match status" value="1"/>
</dbReference>
<dbReference type="CDD" id="cd12087">
    <property type="entry name" value="TM_EGFR-like"/>
    <property type="match status" value="1"/>
</dbReference>
<dbReference type="EMBL" id="ML181019">
    <property type="protein sequence ID" value="THU76282.1"/>
    <property type="molecule type" value="Genomic_DNA"/>
</dbReference>
<feature type="domain" description="Epidermal growth factor receptor-like transmembrane-juxtamembrane segment" evidence="6">
    <location>
        <begin position="279"/>
        <end position="308"/>
    </location>
</feature>
<evidence type="ECO:0000259" key="6">
    <source>
        <dbReference type="Pfam" id="PF21314"/>
    </source>
</evidence>
<keyword evidence="5" id="KW-0812">Transmembrane</keyword>
<dbReference type="AlphaFoldDB" id="A0A4S8KL98"/>
<evidence type="ECO:0000313" key="7">
    <source>
        <dbReference type="EMBL" id="THU76282.1"/>
    </source>
</evidence>
<dbReference type="Proteomes" id="UP000297245">
    <property type="component" value="Unassembled WGS sequence"/>
</dbReference>
<keyword evidence="2" id="KW-0547">Nucleotide-binding</keyword>